<proteinExistence type="predicted"/>
<dbReference type="FunFam" id="1.20.1250.20:FF:000532">
    <property type="entry name" value="SLC (SoLute Carrier) homolog"/>
    <property type="match status" value="1"/>
</dbReference>
<feature type="transmembrane region" description="Helical" evidence="6">
    <location>
        <begin position="362"/>
        <end position="383"/>
    </location>
</feature>
<feature type="transmembrane region" description="Helical" evidence="6">
    <location>
        <begin position="295"/>
        <end position="313"/>
    </location>
</feature>
<feature type="transmembrane region" description="Helical" evidence="6">
    <location>
        <begin position="35"/>
        <end position="57"/>
    </location>
</feature>
<feature type="transmembrane region" description="Helical" evidence="6">
    <location>
        <begin position="535"/>
        <end position="557"/>
    </location>
</feature>
<dbReference type="GO" id="GO:0006820">
    <property type="term" value="P:monoatomic anion transport"/>
    <property type="evidence" value="ECO:0007669"/>
    <property type="project" value="TreeGrafter"/>
</dbReference>
<dbReference type="InterPro" id="IPR020846">
    <property type="entry name" value="MFS_dom"/>
</dbReference>
<dbReference type="WBParaSite" id="ACRNAN_Path_294.g1106.t1">
    <property type="protein sequence ID" value="ACRNAN_Path_294.g1106.t1"/>
    <property type="gene ID" value="ACRNAN_Path_294.g1106"/>
</dbReference>
<dbReference type="InterPro" id="IPR011701">
    <property type="entry name" value="MFS"/>
</dbReference>
<keyword evidence="8" id="KW-1185">Reference proteome</keyword>
<protein>
    <submittedName>
        <fullName evidence="9">Major facilitator superfamily (MFS) profile domain-containing protein</fullName>
    </submittedName>
</protein>
<sequence length="633" mass="69809">MSQKRIVDCDGTSSTGSGVSSTKSQKSRIFPSTRFFMAILLCCCFISLSVSTSNISVSMVCMVRKHGLDNQSNYEIAQDIMRIKRSLANDSKANELFLGFDVDFDENDTISWSNNQSSTPISRCALARIRRRAIEVAEHPEMSDWQRVQYDDSVQVESCDEHGLLDWTSADQGIVFAAQNAGSLLMLITGAQADRLNGKWTIVAALLLLILSNVLIPVLAYTSMWLVVLARVLTGFSDSLLQPSTSSMITRWFPPKERPFAIGLITGGRQIGTLIILPLAGFLCQRKDILDGWPAIFYLSTLICSGILIIWLFMSADKPSKHFCISPREQDFVEKKIEEERIGKRKERKAIPWRKILTCRPLYVAIAALICHEYPLVIMLQLLPTYINDVLKFSTFTNGIVSALPIAVLWISKTLSSSLSSLIGSRKRGRFVIGRTPLVKIFNGIASLGLGVCVAIVPLLNHQAHHVTAIVVLCCANMFAGMHTPGVQTALLQIAPAYTGIITGIAFGFVAIFSIINKVISNIIVKDGSIAEWTIVFEIAAFIAVTPVLFFTLWGSAERQSWATQKSATAPKISAITPTSKYDPQYVVGLPRDDANDYALASDLRLSIFLADDALAEEDRAEKTKSDEDAEKY</sequence>
<evidence type="ECO:0000313" key="8">
    <source>
        <dbReference type="Proteomes" id="UP000887540"/>
    </source>
</evidence>
<feature type="transmembrane region" description="Helical" evidence="6">
    <location>
        <begin position="463"/>
        <end position="482"/>
    </location>
</feature>
<evidence type="ECO:0000256" key="6">
    <source>
        <dbReference type="SAM" id="Phobius"/>
    </source>
</evidence>
<dbReference type="PANTHER" id="PTHR11662">
    <property type="entry name" value="SOLUTE CARRIER FAMILY 17"/>
    <property type="match status" value="1"/>
</dbReference>
<reference evidence="9" key="1">
    <citation type="submission" date="2022-11" db="UniProtKB">
        <authorList>
            <consortium name="WormBaseParasite"/>
        </authorList>
    </citation>
    <scope>IDENTIFICATION</scope>
</reference>
<dbReference type="PANTHER" id="PTHR11662:SF314">
    <property type="entry name" value="MAJOR FACILITATOR SUPERFAMILY (MFS) PROFILE DOMAIN-CONTAINING PROTEIN"/>
    <property type="match status" value="1"/>
</dbReference>
<evidence type="ECO:0000256" key="3">
    <source>
        <dbReference type="ARBA" id="ARBA00022989"/>
    </source>
</evidence>
<dbReference type="Proteomes" id="UP000887540">
    <property type="component" value="Unplaced"/>
</dbReference>
<feature type="transmembrane region" description="Helical" evidence="6">
    <location>
        <begin position="261"/>
        <end position="283"/>
    </location>
</feature>
<dbReference type="PROSITE" id="PS50850">
    <property type="entry name" value="MFS"/>
    <property type="match status" value="1"/>
</dbReference>
<evidence type="ECO:0000256" key="4">
    <source>
        <dbReference type="ARBA" id="ARBA00023136"/>
    </source>
</evidence>
<name>A0A914C4Q0_9BILA</name>
<dbReference type="GO" id="GO:0022857">
    <property type="term" value="F:transmembrane transporter activity"/>
    <property type="evidence" value="ECO:0007669"/>
    <property type="project" value="InterPro"/>
</dbReference>
<feature type="transmembrane region" description="Helical" evidence="6">
    <location>
        <begin position="494"/>
        <end position="515"/>
    </location>
</feature>
<feature type="domain" description="Major facilitator superfamily (MFS) profile" evidence="7">
    <location>
        <begin position="87"/>
        <end position="559"/>
    </location>
</feature>
<feature type="region of interest" description="Disordered" evidence="5">
    <location>
        <begin position="1"/>
        <end position="24"/>
    </location>
</feature>
<feature type="transmembrane region" description="Helical" evidence="6">
    <location>
        <begin position="200"/>
        <end position="218"/>
    </location>
</feature>
<dbReference type="Pfam" id="PF07690">
    <property type="entry name" value="MFS_1"/>
    <property type="match status" value="1"/>
</dbReference>
<evidence type="ECO:0000256" key="2">
    <source>
        <dbReference type="ARBA" id="ARBA00022692"/>
    </source>
</evidence>
<evidence type="ECO:0000256" key="1">
    <source>
        <dbReference type="ARBA" id="ARBA00004141"/>
    </source>
</evidence>
<dbReference type="GO" id="GO:0016020">
    <property type="term" value="C:membrane"/>
    <property type="evidence" value="ECO:0007669"/>
    <property type="project" value="UniProtKB-SubCell"/>
</dbReference>
<evidence type="ECO:0000313" key="9">
    <source>
        <dbReference type="WBParaSite" id="ACRNAN_Path_294.g1106.t1"/>
    </source>
</evidence>
<accession>A0A914C4Q0</accession>
<dbReference type="InterPro" id="IPR036259">
    <property type="entry name" value="MFS_trans_sf"/>
</dbReference>
<evidence type="ECO:0000259" key="7">
    <source>
        <dbReference type="PROSITE" id="PS50850"/>
    </source>
</evidence>
<dbReference type="InterPro" id="IPR050382">
    <property type="entry name" value="MFS_Na/Anion_cotransporter"/>
</dbReference>
<keyword evidence="4 6" id="KW-0472">Membrane</keyword>
<comment type="subcellular location">
    <subcellularLocation>
        <location evidence="1">Membrane</location>
        <topology evidence="1">Multi-pass membrane protein</topology>
    </subcellularLocation>
</comment>
<keyword evidence="3 6" id="KW-1133">Transmembrane helix</keyword>
<dbReference type="Gene3D" id="1.20.1250.20">
    <property type="entry name" value="MFS general substrate transporter like domains"/>
    <property type="match status" value="2"/>
</dbReference>
<feature type="transmembrane region" description="Helical" evidence="6">
    <location>
        <begin position="437"/>
        <end position="457"/>
    </location>
</feature>
<feature type="compositionally biased region" description="Low complexity" evidence="5">
    <location>
        <begin position="11"/>
        <end position="24"/>
    </location>
</feature>
<dbReference type="AlphaFoldDB" id="A0A914C4Q0"/>
<organism evidence="8 9">
    <name type="scientific">Acrobeloides nanus</name>
    <dbReference type="NCBI Taxonomy" id="290746"/>
    <lineage>
        <taxon>Eukaryota</taxon>
        <taxon>Metazoa</taxon>
        <taxon>Ecdysozoa</taxon>
        <taxon>Nematoda</taxon>
        <taxon>Chromadorea</taxon>
        <taxon>Rhabditida</taxon>
        <taxon>Tylenchina</taxon>
        <taxon>Cephalobomorpha</taxon>
        <taxon>Cephaloboidea</taxon>
        <taxon>Cephalobidae</taxon>
        <taxon>Acrobeloides</taxon>
    </lineage>
</organism>
<dbReference type="SUPFAM" id="SSF103473">
    <property type="entry name" value="MFS general substrate transporter"/>
    <property type="match status" value="1"/>
</dbReference>
<feature type="transmembrane region" description="Helical" evidence="6">
    <location>
        <begin position="395"/>
        <end position="416"/>
    </location>
</feature>
<evidence type="ECO:0000256" key="5">
    <source>
        <dbReference type="SAM" id="MobiDB-lite"/>
    </source>
</evidence>
<keyword evidence="2 6" id="KW-0812">Transmembrane</keyword>